<evidence type="ECO:0000313" key="2">
    <source>
        <dbReference type="EMBL" id="MTW09735.1"/>
    </source>
</evidence>
<dbReference type="InterPro" id="IPR036365">
    <property type="entry name" value="PGBD-like_sf"/>
</dbReference>
<dbReference type="AlphaFoldDB" id="A0A6L6QC68"/>
<dbReference type="Proteomes" id="UP000472320">
    <property type="component" value="Unassembled WGS sequence"/>
</dbReference>
<protein>
    <recommendedName>
        <fullName evidence="4">Peptidoglycan-binding protein</fullName>
    </recommendedName>
</protein>
<organism evidence="2 3">
    <name type="scientific">Massilia eburnea</name>
    <dbReference type="NCBI Taxonomy" id="1776165"/>
    <lineage>
        <taxon>Bacteria</taxon>
        <taxon>Pseudomonadati</taxon>
        <taxon>Pseudomonadota</taxon>
        <taxon>Betaproteobacteria</taxon>
        <taxon>Burkholderiales</taxon>
        <taxon>Oxalobacteraceae</taxon>
        <taxon>Telluria group</taxon>
        <taxon>Massilia</taxon>
    </lineage>
</organism>
<feature type="compositionally biased region" description="Pro residues" evidence="1">
    <location>
        <begin position="184"/>
        <end position="195"/>
    </location>
</feature>
<dbReference type="EMBL" id="WNKX01000002">
    <property type="protein sequence ID" value="MTW09735.1"/>
    <property type="molecule type" value="Genomic_DNA"/>
</dbReference>
<sequence length="266" mass="28312">MMNGYPSIAQAMQQAGPAAGQCRCQQGCVCHPGQPCRCSSGCTCSHASAAAQASLRTRNWIASGENEMRRRSSRGVWLRTRARNMLQQRVARQNDWTRRTQLNGAFARRFNWGPQMGPVSRVIGSPYPQPDSRRFMFALARWQQRHGLPVTGILSPSIWRRLLAILQAYPAAGAPIVTGGWPQPAAPSAPEPDGYPPYGADAGFAADAGGSSVGPAAADAPDDAAMPLPGDPGSAGEPAADGSEFAPVGFRNRRNYAHAQQAMGQA</sequence>
<gene>
    <name evidence="2" type="ORF">GM658_03895</name>
</gene>
<dbReference type="SUPFAM" id="SSF47090">
    <property type="entry name" value="PGBD-like"/>
    <property type="match status" value="1"/>
</dbReference>
<accession>A0A6L6QC68</accession>
<comment type="caution">
    <text evidence="2">The sequence shown here is derived from an EMBL/GenBank/DDBJ whole genome shotgun (WGS) entry which is preliminary data.</text>
</comment>
<evidence type="ECO:0008006" key="4">
    <source>
        <dbReference type="Google" id="ProtNLM"/>
    </source>
</evidence>
<proteinExistence type="predicted"/>
<feature type="compositionally biased region" description="Low complexity" evidence="1">
    <location>
        <begin position="196"/>
        <end position="232"/>
    </location>
</feature>
<name>A0A6L6QC68_9BURK</name>
<feature type="region of interest" description="Disordered" evidence="1">
    <location>
        <begin position="183"/>
        <end position="266"/>
    </location>
</feature>
<dbReference type="OrthoDB" id="9792074at2"/>
<dbReference type="RefSeq" id="WP_155452687.1">
    <property type="nucleotide sequence ID" value="NZ_WNKX01000002.1"/>
</dbReference>
<keyword evidence="3" id="KW-1185">Reference proteome</keyword>
<evidence type="ECO:0000313" key="3">
    <source>
        <dbReference type="Proteomes" id="UP000472320"/>
    </source>
</evidence>
<evidence type="ECO:0000256" key="1">
    <source>
        <dbReference type="SAM" id="MobiDB-lite"/>
    </source>
</evidence>
<reference evidence="2 3" key="1">
    <citation type="submission" date="2019-11" db="EMBL/GenBank/DDBJ databases">
        <title>Type strains purchased from KCTC, JCM and DSMZ.</title>
        <authorList>
            <person name="Lu H."/>
        </authorList>
    </citation>
    <scope>NUCLEOTIDE SEQUENCE [LARGE SCALE GENOMIC DNA]</scope>
    <source>
        <strain evidence="2 3">JCM 31587</strain>
    </source>
</reference>